<name>A0ACB8WDD6_9TELE</name>
<keyword evidence="2" id="KW-1185">Reference proteome</keyword>
<comment type="caution">
    <text evidence="1">The sequence shown here is derived from an EMBL/GenBank/DDBJ whole genome shotgun (WGS) entry which is preliminary data.</text>
</comment>
<dbReference type="EMBL" id="CM041541">
    <property type="protein sequence ID" value="KAI3365809.1"/>
    <property type="molecule type" value="Genomic_DNA"/>
</dbReference>
<gene>
    <name evidence="1" type="ORF">L3Q82_000712</name>
</gene>
<organism evidence="1 2">
    <name type="scientific">Scortum barcoo</name>
    <name type="common">barcoo grunter</name>
    <dbReference type="NCBI Taxonomy" id="214431"/>
    <lineage>
        <taxon>Eukaryota</taxon>
        <taxon>Metazoa</taxon>
        <taxon>Chordata</taxon>
        <taxon>Craniata</taxon>
        <taxon>Vertebrata</taxon>
        <taxon>Euteleostomi</taxon>
        <taxon>Actinopterygii</taxon>
        <taxon>Neopterygii</taxon>
        <taxon>Teleostei</taxon>
        <taxon>Neoteleostei</taxon>
        <taxon>Acanthomorphata</taxon>
        <taxon>Eupercaria</taxon>
        <taxon>Centrarchiformes</taxon>
        <taxon>Terapontoidei</taxon>
        <taxon>Terapontidae</taxon>
        <taxon>Scortum</taxon>
    </lineage>
</organism>
<evidence type="ECO:0000313" key="2">
    <source>
        <dbReference type="Proteomes" id="UP000831701"/>
    </source>
</evidence>
<reference evidence="1" key="1">
    <citation type="submission" date="2022-04" db="EMBL/GenBank/DDBJ databases">
        <title>Jade perch genome.</title>
        <authorList>
            <person name="Chao B."/>
        </authorList>
    </citation>
    <scope>NUCLEOTIDE SEQUENCE</scope>
    <source>
        <strain evidence="1">CB-2022</strain>
    </source>
</reference>
<dbReference type="Proteomes" id="UP000831701">
    <property type="component" value="Chromosome 11"/>
</dbReference>
<evidence type="ECO:0000313" key="1">
    <source>
        <dbReference type="EMBL" id="KAI3365809.1"/>
    </source>
</evidence>
<accession>A0ACB8WDD6</accession>
<proteinExistence type="predicted"/>
<protein>
    <submittedName>
        <fullName evidence="1">Uncharacterized protein</fullName>
    </submittedName>
</protein>
<sequence>MTVWLAPKLFSGISVDIERPQVVRIRDNTSSTLVLNTGTPQCCMLSPALFTLFTSDCSAIHSTNTIVKFADDTTIVGLIIGQ</sequence>